<dbReference type="PATRIC" id="fig|1348657.5.peg.2569"/>
<name>S9ZK03_9RHOO</name>
<evidence type="ECO:0000259" key="4">
    <source>
        <dbReference type="PROSITE" id="PS51194"/>
    </source>
</evidence>
<dbReference type="InterPro" id="IPR011545">
    <property type="entry name" value="DEAD/DEAH_box_helicase_dom"/>
</dbReference>
<keyword evidence="2" id="KW-0067">ATP-binding</keyword>
<gene>
    <name evidence="5" type="ORF">M622_17420</name>
</gene>
<dbReference type="PROSITE" id="PS51192">
    <property type="entry name" value="HELICASE_ATP_BIND_1"/>
    <property type="match status" value="1"/>
</dbReference>
<proteinExistence type="predicted"/>
<dbReference type="GO" id="GO:0003677">
    <property type="term" value="F:DNA binding"/>
    <property type="evidence" value="ECO:0007669"/>
    <property type="project" value="TreeGrafter"/>
</dbReference>
<dbReference type="AlphaFoldDB" id="S9ZK03"/>
<reference evidence="5 6" key="1">
    <citation type="submission" date="2013-06" db="EMBL/GenBank/DDBJ databases">
        <title>Draft genome sequence of Thauera terpenica.</title>
        <authorList>
            <person name="Liu B."/>
            <person name="Frostegard A.H."/>
            <person name="Shapleigh J.P."/>
        </authorList>
    </citation>
    <scope>NUCLEOTIDE SEQUENCE [LARGE SCALE GENOMIC DNA]</scope>
    <source>
        <strain evidence="5 6">58Eu</strain>
    </source>
</reference>
<dbReference type="InterPro" id="IPR001650">
    <property type="entry name" value="Helicase_C-like"/>
</dbReference>
<protein>
    <recommendedName>
        <fullName evidence="7">ATP-dependent helicase</fullName>
    </recommendedName>
</protein>
<dbReference type="Pfam" id="PF00271">
    <property type="entry name" value="Helicase_C"/>
    <property type="match status" value="1"/>
</dbReference>
<dbReference type="InterPro" id="IPR052511">
    <property type="entry name" value="ATP-dep_Helicase"/>
</dbReference>
<feature type="domain" description="Helicase ATP-binding" evidence="3">
    <location>
        <begin position="43"/>
        <end position="222"/>
    </location>
</feature>
<dbReference type="PANTHER" id="PTHR47962:SF5">
    <property type="entry name" value="ATP-DEPENDENT HELICASE LHR-RELATED"/>
    <property type="match status" value="1"/>
</dbReference>
<evidence type="ECO:0000256" key="2">
    <source>
        <dbReference type="ARBA" id="ARBA00022840"/>
    </source>
</evidence>
<organism evidence="5 6">
    <name type="scientific">Thauera terpenica 58Eu</name>
    <dbReference type="NCBI Taxonomy" id="1348657"/>
    <lineage>
        <taxon>Bacteria</taxon>
        <taxon>Pseudomonadati</taxon>
        <taxon>Pseudomonadota</taxon>
        <taxon>Betaproteobacteria</taxon>
        <taxon>Rhodocyclales</taxon>
        <taxon>Zoogloeaceae</taxon>
        <taxon>Thauera</taxon>
    </lineage>
</organism>
<sequence>MSAPDPRRELGVDPFDTLHPALQYHVVNSLGWTSLRPTQIEAIGPIQEGLHCLLLAPTAGGKTEAAIIPVLSRMLRENWSGVSVLYVCPIKALLNNLAQRLEHYAGLVGRRVELWHGDVSQSRKQRALKDPPDIILTTPESIEGMLISTRVERDTWFGSLRAVIVDELHAFAVDDRGWHLRAILSRLADYTVRPPQRIGLSATVSNPDQLLAWLAPEGERRVVGSAGVSTDADVTLDHVGSLENAAIVISRLHRGKKRLVFCDSRSYTEQLGNLLRGHGVRTFVSHASLSAVERRQAETAFAEEKDCVIVATSTLELGIDVGDLDVVIQIDAPSTVSSFLQRMGRTGRRAGARRNCLFLATTYQGFLLSLGVLQKWQEAWVEAALPPPEPWGVVAQQALAMVLEQGLVPRHALLQRLQRAFPECEQSDIALLVDSAIDKAYLSMAEADLLQVGPTTEREYGRGHYRDLLATFSGSPLLTARFAGADVGYVDPSALTGDDAPMNILLAGRSWRVVDIDWGRRVVTLEPGTGGGSARWTGTGRVLGGEVCGAIRIVLQRGTVSGVTTSKRAAAALEEFSGGLPCAGEGPIITHDGKDRFRVWTYAGTRFNRWLGYQLREVVGPLRQDDLGLDMRRDPTDAIRGMAARSVALSPSELEQRRAEIKFGECVPAGLLERLLVRRTYEAALSGHIAASVWSSTNIADSR</sequence>
<dbReference type="Gene3D" id="3.40.50.300">
    <property type="entry name" value="P-loop containing nucleotide triphosphate hydrolases"/>
    <property type="match status" value="2"/>
</dbReference>
<dbReference type="eggNOG" id="COG1201">
    <property type="taxonomic scope" value="Bacteria"/>
</dbReference>
<dbReference type="EMBL" id="ATJV01000066">
    <property type="protein sequence ID" value="EPZ14961.1"/>
    <property type="molecule type" value="Genomic_DNA"/>
</dbReference>
<dbReference type="Pfam" id="PF00270">
    <property type="entry name" value="DEAD"/>
    <property type="match status" value="1"/>
</dbReference>
<dbReference type="GO" id="GO:0005524">
    <property type="term" value="F:ATP binding"/>
    <property type="evidence" value="ECO:0007669"/>
    <property type="project" value="UniProtKB-KW"/>
</dbReference>
<evidence type="ECO:0008006" key="7">
    <source>
        <dbReference type="Google" id="ProtNLM"/>
    </source>
</evidence>
<dbReference type="SMART" id="SM00487">
    <property type="entry name" value="DEXDc"/>
    <property type="match status" value="1"/>
</dbReference>
<dbReference type="Proteomes" id="UP000015455">
    <property type="component" value="Unassembled WGS sequence"/>
</dbReference>
<evidence type="ECO:0000313" key="6">
    <source>
        <dbReference type="Proteomes" id="UP000015455"/>
    </source>
</evidence>
<evidence type="ECO:0000259" key="3">
    <source>
        <dbReference type="PROSITE" id="PS51192"/>
    </source>
</evidence>
<evidence type="ECO:0000313" key="5">
    <source>
        <dbReference type="EMBL" id="EPZ14961.1"/>
    </source>
</evidence>
<dbReference type="GO" id="GO:0016887">
    <property type="term" value="F:ATP hydrolysis activity"/>
    <property type="evidence" value="ECO:0007669"/>
    <property type="project" value="TreeGrafter"/>
</dbReference>
<dbReference type="InterPro" id="IPR027417">
    <property type="entry name" value="P-loop_NTPase"/>
</dbReference>
<keyword evidence="6" id="KW-1185">Reference proteome</keyword>
<dbReference type="SMART" id="SM00490">
    <property type="entry name" value="HELICc"/>
    <property type="match status" value="1"/>
</dbReference>
<dbReference type="InterPro" id="IPR014001">
    <property type="entry name" value="Helicase_ATP-bd"/>
</dbReference>
<dbReference type="RefSeq" id="WP_021249966.1">
    <property type="nucleotide sequence ID" value="NZ_ATJV01000066.1"/>
</dbReference>
<dbReference type="STRING" id="1348657.M622_17420"/>
<feature type="domain" description="Helicase C-terminal" evidence="4">
    <location>
        <begin position="241"/>
        <end position="393"/>
    </location>
</feature>
<comment type="caution">
    <text evidence="5">The sequence shown here is derived from an EMBL/GenBank/DDBJ whole genome shotgun (WGS) entry which is preliminary data.</text>
</comment>
<keyword evidence="1" id="KW-0547">Nucleotide-binding</keyword>
<dbReference type="SUPFAM" id="SSF52540">
    <property type="entry name" value="P-loop containing nucleoside triphosphate hydrolases"/>
    <property type="match status" value="1"/>
</dbReference>
<accession>S9ZK03</accession>
<evidence type="ECO:0000256" key="1">
    <source>
        <dbReference type="ARBA" id="ARBA00022741"/>
    </source>
</evidence>
<dbReference type="PROSITE" id="PS51194">
    <property type="entry name" value="HELICASE_CTER"/>
    <property type="match status" value="1"/>
</dbReference>
<dbReference type="PANTHER" id="PTHR47962">
    <property type="entry name" value="ATP-DEPENDENT HELICASE LHR-RELATED-RELATED"/>
    <property type="match status" value="1"/>
</dbReference>